<dbReference type="Pfam" id="PF12833">
    <property type="entry name" value="HTH_18"/>
    <property type="match status" value="1"/>
</dbReference>
<dbReference type="Proteomes" id="UP000693972">
    <property type="component" value="Unassembled WGS sequence"/>
</dbReference>
<sequence length="328" mass="35506">MTSFSAKSPKDVVFVVYPDCVLLDLVGPLQVFTHARETPLGPAPYVTHVTSKAGGVIATNTIVEIDSSPVGAWQTRALHTLVIVGGDGVYAAAQDAAFIDQIKNVARNAQRVCSVCSGAIILAAAGLLDGRRAVTHWEDCTRLAEGYPAVQVEVDPIYIKDGCLWTSAGITAGIDMSLAIIEEDLGPAAALAMARSLVTPMLRSGGQSQFSAELDRQAHDTQGRFVPLHAWIRDHLDKKITVEDMAQVCAMSPRSFSRRYTQTMGTPPAKAVEAIRVDRARDLLSGTDHSIQAIAALCGFGDDERMRRAFLRQINTSPSEFRKQFQLR</sequence>
<dbReference type="Gene3D" id="1.10.10.60">
    <property type="entry name" value="Homeodomain-like"/>
    <property type="match status" value="1"/>
</dbReference>
<dbReference type="InterPro" id="IPR018060">
    <property type="entry name" value="HTH_AraC"/>
</dbReference>
<feature type="domain" description="HTH araC/xylS-type" evidence="3">
    <location>
        <begin position="226"/>
        <end position="324"/>
    </location>
</feature>
<dbReference type="InterPro" id="IPR009057">
    <property type="entry name" value="Homeodomain-like_sf"/>
</dbReference>
<proteinExistence type="predicted"/>
<dbReference type="InterPro" id="IPR052158">
    <property type="entry name" value="INH-QAR"/>
</dbReference>
<dbReference type="PANTHER" id="PTHR43130:SF3">
    <property type="entry name" value="HTH-TYPE TRANSCRIPTIONAL REGULATOR RV1931C"/>
    <property type="match status" value="1"/>
</dbReference>
<dbReference type="AlphaFoldDB" id="A0A975YH88"/>
<dbReference type="EMBL" id="JAIMBW010000001">
    <property type="protein sequence ID" value="MBY4892448.1"/>
    <property type="molecule type" value="Genomic_DNA"/>
</dbReference>
<dbReference type="SUPFAM" id="SSF52317">
    <property type="entry name" value="Class I glutamine amidotransferase-like"/>
    <property type="match status" value="1"/>
</dbReference>
<dbReference type="SMART" id="SM00342">
    <property type="entry name" value="HTH_ARAC"/>
    <property type="match status" value="1"/>
</dbReference>
<keyword evidence="6" id="KW-1185">Reference proteome</keyword>
<dbReference type="RefSeq" id="WP_257892242.1">
    <property type="nucleotide sequence ID" value="NZ_JAIMBW010000001.1"/>
</dbReference>
<gene>
    <name evidence="4" type="ORF">KUL25_06695</name>
    <name evidence="5" type="ORF">KUL25_06700</name>
</gene>
<dbReference type="PROSITE" id="PS01124">
    <property type="entry name" value="HTH_ARAC_FAMILY_2"/>
    <property type="match status" value="1"/>
</dbReference>
<dbReference type="Gene3D" id="3.40.50.880">
    <property type="match status" value="1"/>
</dbReference>
<reference evidence="5 6" key="1">
    <citation type="submission" date="2021-07" db="EMBL/GenBank/DDBJ databases">
        <title>Karlodiniumbacter phycospheric gen. nov., sp. nov., a phycosphere bacterium isolated from karlodinium veneficum.</title>
        <authorList>
            <person name="Peng Y."/>
            <person name="Jiang L."/>
            <person name="Lee J."/>
        </authorList>
    </citation>
    <scope>NUCLEOTIDE SEQUENCE</scope>
    <source>
        <strain evidence="5 6">N5</strain>
    </source>
</reference>
<name>A0A975YH88_9RHOB</name>
<evidence type="ECO:0000256" key="1">
    <source>
        <dbReference type="ARBA" id="ARBA00023015"/>
    </source>
</evidence>
<accession>A0A975YH88</accession>
<dbReference type="GO" id="GO:0003700">
    <property type="term" value="F:DNA-binding transcription factor activity"/>
    <property type="evidence" value="ECO:0007669"/>
    <property type="project" value="InterPro"/>
</dbReference>
<dbReference type="PANTHER" id="PTHR43130">
    <property type="entry name" value="ARAC-FAMILY TRANSCRIPTIONAL REGULATOR"/>
    <property type="match status" value="1"/>
</dbReference>
<keyword evidence="1" id="KW-0805">Transcription regulation</keyword>
<evidence type="ECO:0000256" key="2">
    <source>
        <dbReference type="ARBA" id="ARBA00023163"/>
    </source>
</evidence>
<dbReference type="InterPro" id="IPR002818">
    <property type="entry name" value="DJ-1/PfpI"/>
</dbReference>
<dbReference type="InterPro" id="IPR029062">
    <property type="entry name" value="Class_I_gatase-like"/>
</dbReference>
<dbReference type="GO" id="GO:0043565">
    <property type="term" value="F:sequence-specific DNA binding"/>
    <property type="evidence" value="ECO:0007669"/>
    <property type="project" value="InterPro"/>
</dbReference>
<dbReference type="CDD" id="cd03137">
    <property type="entry name" value="GATase1_AraC_1"/>
    <property type="match status" value="1"/>
</dbReference>
<evidence type="ECO:0000259" key="3">
    <source>
        <dbReference type="PROSITE" id="PS01124"/>
    </source>
</evidence>
<dbReference type="Pfam" id="PF01965">
    <property type="entry name" value="DJ-1_PfpI"/>
    <property type="match status" value="1"/>
</dbReference>
<dbReference type="SUPFAM" id="SSF46689">
    <property type="entry name" value="Homeodomain-like"/>
    <property type="match status" value="2"/>
</dbReference>
<evidence type="ECO:0000313" key="5">
    <source>
        <dbReference type="EMBL" id="QXL89195.1"/>
    </source>
</evidence>
<keyword evidence="2" id="KW-0804">Transcription</keyword>
<organism evidence="5">
    <name type="scientific">Gymnodinialimonas phycosphaerae</name>
    <dbReference type="NCBI Taxonomy" id="2841589"/>
    <lineage>
        <taxon>Bacteria</taxon>
        <taxon>Pseudomonadati</taxon>
        <taxon>Pseudomonadota</taxon>
        <taxon>Alphaproteobacteria</taxon>
        <taxon>Rhodobacterales</taxon>
        <taxon>Paracoccaceae</taxon>
        <taxon>Gymnodinialimonas</taxon>
    </lineage>
</organism>
<protein>
    <submittedName>
        <fullName evidence="5">Helix-turn-helix domain-containing protein</fullName>
    </submittedName>
</protein>
<evidence type="ECO:0000313" key="6">
    <source>
        <dbReference type="Proteomes" id="UP000693972"/>
    </source>
</evidence>
<dbReference type="EMBL" id="CP078073">
    <property type="protein sequence ID" value="QXL89195.1"/>
    <property type="molecule type" value="Genomic_DNA"/>
</dbReference>
<evidence type="ECO:0000313" key="4">
    <source>
        <dbReference type="EMBL" id="MBY4892448.1"/>
    </source>
</evidence>